<dbReference type="InterPro" id="IPR036388">
    <property type="entry name" value="WH-like_DNA-bd_sf"/>
</dbReference>
<organism evidence="2 3">
    <name type="scientific">Novosphingobium clariflavum</name>
    <dbReference type="NCBI Taxonomy" id="2029884"/>
    <lineage>
        <taxon>Bacteria</taxon>
        <taxon>Pseudomonadati</taxon>
        <taxon>Pseudomonadota</taxon>
        <taxon>Alphaproteobacteria</taxon>
        <taxon>Sphingomonadales</taxon>
        <taxon>Sphingomonadaceae</taxon>
        <taxon>Novosphingobium</taxon>
    </lineage>
</organism>
<comment type="caution">
    <text evidence="2">The sequence shown here is derived from an EMBL/GenBank/DDBJ whole genome shotgun (WGS) entry which is preliminary data.</text>
</comment>
<feature type="domain" description="HTH arsR-type" evidence="1">
    <location>
        <begin position="42"/>
        <end position="122"/>
    </location>
</feature>
<dbReference type="CDD" id="cd00090">
    <property type="entry name" value="HTH_ARSR"/>
    <property type="match status" value="1"/>
</dbReference>
<dbReference type="PRINTS" id="PR00778">
    <property type="entry name" value="HTHARSR"/>
</dbReference>
<gene>
    <name evidence="2" type="ORF">ACFFF8_19055</name>
</gene>
<dbReference type="InterPro" id="IPR001845">
    <property type="entry name" value="HTH_ArsR_DNA-bd_dom"/>
</dbReference>
<dbReference type="EMBL" id="JBHLTM010000075">
    <property type="protein sequence ID" value="MFC0686687.1"/>
    <property type="molecule type" value="Genomic_DNA"/>
</dbReference>
<keyword evidence="3" id="KW-1185">Reference proteome</keyword>
<accession>A0ABV6SBR6</accession>
<proteinExistence type="predicted"/>
<evidence type="ECO:0000313" key="2">
    <source>
        <dbReference type="EMBL" id="MFC0686687.1"/>
    </source>
</evidence>
<sequence>MDIVHLHWYKDSHTFAEGNMKGLPCMPDEHGHPELHEIELGAVLAAIADPLRRHVVATLARLPEEAERTCASFGFPVSKASLTHHFKVLRHAGLIQQVDRGNSRAATLRRRDLEARFPGLLTIVMMEEASD</sequence>
<evidence type="ECO:0000259" key="1">
    <source>
        <dbReference type="SMART" id="SM00418"/>
    </source>
</evidence>
<dbReference type="InterPro" id="IPR011991">
    <property type="entry name" value="ArsR-like_HTH"/>
</dbReference>
<reference evidence="2 3" key="1">
    <citation type="submission" date="2024-09" db="EMBL/GenBank/DDBJ databases">
        <authorList>
            <person name="Sun Q."/>
            <person name="Mori K."/>
        </authorList>
    </citation>
    <scope>NUCLEOTIDE SEQUENCE [LARGE SCALE GENOMIC DNA]</scope>
    <source>
        <strain evidence="2 3">CICC 11035S</strain>
    </source>
</reference>
<dbReference type="SMART" id="SM00418">
    <property type="entry name" value="HTH_ARSR"/>
    <property type="match status" value="1"/>
</dbReference>
<dbReference type="RefSeq" id="WP_267218491.1">
    <property type="nucleotide sequence ID" value="NZ_JAPCWC010000001.1"/>
</dbReference>
<dbReference type="Proteomes" id="UP001589858">
    <property type="component" value="Unassembled WGS sequence"/>
</dbReference>
<name>A0ABV6SBR6_9SPHN</name>
<evidence type="ECO:0000313" key="3">
    <source>
        <dbReference type="Proteomes" id="UP001589858"/>
    </source>
</evidence>
<dbReference type="InterPro" id="IPR036390">
    <property type="entry name" value="WH_DNA-bd_sf"/>
</dbReference>
<dbReference type="Gene3D" id="1.10.10.10">
    <property type="entry name" value="Winged helix-like DNA-binding domain superfamily/Winged helix DNA-binding domain"/>
    <property type="match status" value="1"/>
</dbReference>
<dbReference type="SUPFAM" id="SSF46785">
    <property type="entry name" value="Winged helix' DNA-binding domain"/>
    <property type="match status" value="1"/>
</dbReference>
<protein>
    <submittedName>
        <fullName evidence="2">ArsR/SmtB family transcription factor</fullName>
    </submittedName>
</protein>